<dbReference type="EMBL" id="LAZR01001706">
    <property type="protein sequence ID" value="KKN40428.1"/>
    <property type="molecule type" value="Genomic_DNA"/>
</dbReference>
<proteinExistence type="predicted"/>
<dbReference type="AlphaFoldDB" id="A0A0F9TG58"/>
<sequence length="66" mass="7709">MPFGSNTKAFPSLKITYSTSISVFSCNIKFFRLEQKKRGIKKNIREALKLNLKIKILKNEINKNNY</sequence>
<reference evidence="1" key="1">
    <citation type="journal article" date="2015" name="Nature">
        <title>Complex archaea that bridge the gap between prokaryotes and eukaryotes.</title>
        <authorList>
            <person name="Spang A."/>
            <person name="Saw J.H."/>
            <person name="Jorgensen S.L."/>
            <person name="Zaremba-Niedzwiedzka K."/>
            <person name="Martijn J."/>
            <person name="Lind A.E."/>
            <person name="van Eijk R."/>
            <person name="Schleper C."/>
            <person name="Guy L."/>
            <person name="Ettema T.J."/>
        </authorList>
    </citation>
    <scope>NUCLEOTIDE SEQUENCE</scope>
</reference>
<protein>
    <submittedName>
        <fullName evidence="1">Uncharacterized protein</fullName>
    </submittedName>
</protein>
<evidence type="ECO:0000313" key="1">
    <source>
        <dbReference type="EMBL" id="KKN40428.1"/>
    </source>
</evidence>
<name>A0A0F9TG58_9ZZZZ</name>
<organism evidence="1">
    <name type="scientific">marine sediment metagenome</name>
    <dbReference type="NCBI Taxonomy" id="412755"/>
    <lineage>
        <taxon>unclassified sequences</taxon>
        <taxon>metagenomes</taxon>
        <taxon>ecological metagenomes</taxon>
    </lineage>
</organism>
<comment type="caution">
    <text evidence="1">The sequence shown here is derived from an EMBL/GenBank/DDBJ whole genome shotgun (WGS) entry which is preliminary data.</text>
</comment>
<gene>
    <name evidence="1" type="ORF">LCGC14_0733550</name>
</gene>
<accession>A0A0F9TG58</accession>